<evidence type="ECO:0000256" key="3">
    <source>
        <dbReference type="PIRNR" id="PIRNR036893"/>
    </source>
</evidence>
<dbReference type="PANTHER" id="PTHR37437">
    <property type="entry name" value="LIPOCALIN-RELATED PROTEIN-RELATED"/>
    <property type="match status" value="1"/>
</dbReference>
<evidence type="ECO:0000313" key="6">
    <source>
        <dbReference type="Proteomes" id="UP001164746"/>
    </source>
</evidence>
<dbReference type="PIRSF" id="PIRSF036893">
    <property type="entry name" value="Lipocalin_ApoD"/>
    <property type="match status" value="1"/>
</dbReference>
<reference evidence="5" key="1">
    <citation type="submission" date="2022-11" db="EMBL/GenBank/DDBJ databases">
        <title>Centuries of genome instability and evolution in soft-shell clam transmissible cancer (bioRxiv).</title>
        <authorList>
            <person name="Hart S.F.M."/>
            <person name="Yonemitsu M.A."/>
            <person name="Giersch R.M."/>
            <person name="Beal B.F."/>
            <person name="Arriagada G."/>
            <person name="Davis B.W."/>
            <person name="Ostrander E.A."/>
            <person name="Goff S.P."/>
            <person name="Metzger M.J."/>
        </authorList>
    </citation>
    <scope>NUCLEOTIDE SEQUENCE</scope>
    <source>
        <strain evidence="5">MELC-2E11</strain>
        <tissue evidence="5">Siphon/mantle</tissue>
    </source>
</reference>
<proteinExistence type="inferred from homology"/>
<comment type="similarity">
    <text evidence="1 3">Belongs to the calycin superfamily. Lipocalin family.</text>
</comment>
<dbReference type="EMBL" id="CP111015">
    <property type="protein sequence ID" value="WAR03532.1"/>
    <property type="molecule type" value="Genomic_DNA"/>
</dbReference>
<dbReference type="InterPro" id="IPR022271">
    <property type="entry name" value="Lipocalin_ApoD"/>
</dbReference>
<dbReference type="InterPro" id="IPR022272">
    <property type="entry name" value="Lipocalin_CS"/>
</dbReference>
<keyword evidence="2" id="KW-0446">Lipid-binding</keyword>
<dbReference type="PROSITE" id="PS00213">
    <property type="entry name" value="LIPOCALIN"/>
    <property type="match status" value="1"/>
</dbReference>
<feature type="domain" description="Lipocalin/cytosolic fatty-acid binding" evidence="4">
    <location>
        <begin position="53"/>
        <end position="191"/>
    </location>
</feature>
<evidence type="ECO:0000313" key="5">
    <source>
        <dbReference type="EMBL" id="WAR03532.1"/>
    </source>
</evidence>
<evidence type="ECO:0000259" key="4">
    <source>
        <dbReference type="Pfam" id="PF08212"/>
    </source>
</evidence>
<gene>
    <name evidence="5" type="ORF">MAR_010090</name>
</gene>
<protein>
    <submittedName>
        <fullName evidence="5">APOD-like protein</fullName>
    </submittedName>
</protein>
<name>A0ABY7E0K3_MYAAR</name>
<dbReference type="PANTHER" id="PTHR37437:SF1">
    <property type="entry name" value="LIPOCALIN-RELATED PROTEIN"/>
    <property type="match status" value="1"/>
</dbReference>
<dbReference type="SUPFAM" id="SSF50814">
    <property type="entry name" value="Lipocalins"/>
    <property type="match status" value="1"/>
</dbReference>
<organism evidence="5 6">
    <name type="scientific">Mya arenaria</name>
    <name type="common">Soft-shell clam</name>
    <dbReference type="NCBI Taxonomy" id="6604"/>
    <lineage>
        <taxon>Eukaryota</taxon>
        <taxon>Metazoa</taxon>
        <taxon>Spiralia</taxon>
        <taxon>Lophotrochozoa</taxon>
        <taxon>Mollusca</taxon>
        <taxon>Bivalvia</taxon>
        <taxon>Autobranchia</taxon>
        <taxon>Heteroconchia</taxon>
        <taxon>Euheterodonta</taxon>
        <taxon>Imparidentia</taxon>
        <taxon>Neoheterodontei</taxon>
        <taxon>Myida</taxon>
        <taxon>Myoidea</taxon>
        <taxon>Myidae</taxon>
        <taxon>Mya</taxon>
    </lineage>
</organism>
<evidence type="ECO:0000256" key="2">
    <source>
        <dbReference type="ARBA" id="ARBA00023121"/>
    </source>
</evidence>
<dbReference type="Pfam" id="PF08212">
    <property type="entry name" value="Lipocalin_2"/>
    <property type="match status" value="1"/>
</dbReference>
<dbReference type="CDD" id="cd19438">
    <property type="entry name" value="lipocalin_Blc-like"/>
    <property type="match status" value="1"/>
</dbReference>
<dbReference type="Gene3D" id="2.40.128.20">
    <property type="match status" value="1"/>
</dbReference>
<dbReference type="InterPro" id="IPR047202">
    <property type="entry name" value="Lipocalin_Blc-like_dom"/>
</dbReference>
<keyword evidence="6" id="KW-1185">Reference proteome</keyword>
<evidence type="ECO:0000256" key="1">
    <source>
        <dbReference type="ARBA" id="ARBA00006889"/>
    </source>
</evidence>
<dbReference type="InterPro" id="IPR012674">
    <property type="entry name" value="Calycin"/>
</dbReference>
<dbReference type="Proteomes" id="UP001164746">
    <property type="component" value="Chromosome 4"/>
</dbReference>
<accession>A0ABY7E0K3</accession>
<sequence length="218" mass="24346">MKLQYCRSNHNAPNMLYYACVLLFVCVPLREGFLVDTLIPSLFGSPPNTVKSLDLDKYLGRWYQMYASQSVVTLWESGAYCITADYGLNGPGNVSVLNSERLHSASGQAKDIHGYATPTNETGKFVVHLETVPIGAPYWVISLGPATYGSDGLYQYSVVSDSIRSTLFVLARDAQVFRDIYQGTVETFLQKAGFTSFYNKYIPTYHGDDCTYNNNTHH</sequence>
<dbReference type="InterPro" id="IPR000566">
    <property type="entry name" value="Lipocln_cytosolic_FA-bd_dom"/>
</dbReference>